<dbReference type="RefSeq" id="WP_042678461.1">
    <property type="nucleotide sequence ID" value="NZ_CABKTM010000004.1"/>
</dbReference>
<dbReference type="HAMAP" id="MF_00795">
    <property type="entry name" value="CutC"/>
    <property type="match status" value="1"/>
</dbReference>
<evidence type="ECO:0000256" key="2">
    <source>
        <dbReference type="HAMAP-Rule" id="MF_00795"/>
    </source>
</evidence>
<reference evidence="3" key="1">
    <citation type="submission" date="2022-07" db="EMBL/GenBank/DDBJ databases">
        <title>Enhanced cultured diversity of the mouse gut microbiota enables custom-made synthetic communities.</title>
        <authorList>
            <person name="Afrizal A."/>
        </authorList>
    </citation>
    <scope>NUCLEOTIDE SEQUENCE</scope>
    <source>
        <strain evidence="3">DSM 29482</strain>
    </source>
</reference>
<dbReference type="InterPro" id="IPR005627">
    <property type="entry name" value="CutC-like"/>
</dbReference>
<dbReference type="GO" id="GO:0005507">
    <property type="term" value="F:copper ion binding"/>
    <property type="evidence" value="ECO:0007669"/>
    <property type="project" value="TreeGrafter"/>
</dbReference>
<dbReference type="GO" id="GO:0005737">
    <property type="term" value="C:cytoplasm"/>
    <property type="evidence" value="ECO:0007669"/>
    <property type="project" value="UniProtKB-SubCell"/>
</dbReference>
<dbReference type="AlphaFoldDB" id="A0A9X2S433"/>
<organism evidence="3 4">
    <name type="scientific">Anaerosalibacter massiliensis</name>
    <dbReference type="NCBI Taxonomy" id="1347392"/>
    <lineage>
        <taxon>Bacteria</taxon>
        <taxon>Bacillati</taxon>
        <taxon>Bacillota</taxon>
        <taxon>Tissierellia</taxon>
        <taxon>Tissierellales</taxon>
        <taxon>Sporanaerobacteraceae</taxon>
        <taxon>Anaerosalibacter</taxon>
    </lineage>
</organism>
<dbReference type="Proteomes" id="UP001142078">
    <property type="component" value="Unassembled WGS sequence"/>
</dbReference>
<accession>A0A9X2S433</accession>
<dbReference type="Gene3D" id="3.20.20.380">
    <property type="entry name" value="Copper homeostasis (CutC) domain"/>
    <property type="match status" value="1"/>
</dbReference>
<dbReference type="OrthoDB" id="9815677at2"/>
<keyword evidence="2" id="KW-0963">Cytoplasm</keyword>
<comment type="caution">
    <text evidence="2">Once thought to be involved in copper homeostasis, experiments in E.coli have shown this is not the case.</text>
</comment>
<dbReference type="SUPFAM" id="SSF110395">
    <property type="entry name" value="CutC-like"/>
    <property type="match status" value="1"/>
</dbReference>
<dbReference type="PANTHER" id="PTHR12598">
    <property type="entry name" value="COPPER HOMEOSTASIS PROTEIN CUTC"/>
    <property type="match status" value="1"/>
</dbReference>
<evidence type="ECO:0000313" key="3">
    <source>
        <dbReference type="EMBL" id="MCR2043320.1"/>
    </source>
</evidence>
<dbReference type="InterPro" id="IPR036822">
    <property type="entry name" value="CutC-like_dom_sf"/>
</dbReference>
<gene>
    <name evidence="2" type="primary">cutC</name>
    <name evidence="3" type="ORF">NSA23_04225</name>
</gene>
<keyword evidence="4" id="KW-1185">Reference proteome</keyword>
<evidence type="ECO:0000313" key="4">
    <source>
        <dbReference type="Proteomes" id="UP001142078"/>
    </source>
</evidence>
<comment type="caution">
    <text evidence="3">The sequence shown here is derived from an EMBL/GenBank/DDBJ whole genome shotgun (WGS) entry which is preliminary data.</text>
</comment>
<evidence type="ECO:0000256" key="1">
    <source>
        <dbReference type="ARBA" id="ARBA00007768"/>
    </source>
</evidence>
<name>A0A9X2S433_9FIRM</name>
<comment type="similarity">
    <text evidence="1 2">Belongs to the CutC family.</text>
</comment>
<protein>
    <recommendedName>
        <fullName evidence="2">PF03932 family protein CutC</fullName>
    </recommendedName>
</protein>
<proteinExistence type="inferred from homology"/>
<sequence>MLEIIATCIEDAMKIEENGGGRIELISSLTEGGLTPSYGLIEEVIKNVDIPVNVMIRPHAKSFVYSDRDIEIMIKDIEVVKKTGANGVVLGVLNKDGSIDEKNLEKLLKHTGHLEVTFHKAIDESKNIIESFKVLKKYPQIKRVLTSGGIGKTIIDNTDVLKEMIKISENQIIVLLGGGLTLENVEEVIKITGAREVHFGTAIREDKEYLKDIDAEELKVLSKKVKSLI</sequence>
<dbReference type="PANTHER" id="PTHR12598:SF0">
    <property type="entry name" value="COPPER HOMEOSTASIS PROTEIN CUTC HOMOLOG"/>
    <property type="match status" value="1"/>
</dbReference>
<comment type="subcellular location">
    <subcellularLocation>
        <location evidence="2">Cytoplasm</location>
    </subcellularLocation>
</comment>
<dbReference type="EMBL" id="JANJZL010000002">
    <property type="protein sequence ID" value="MCR2043320.1"/>
    <property type="molecule type" value="Genomic_DNA"/>
</dbReference>
<dbReference type="Pfam" id="PF03932">
    <property type="entry name" value="CutC"/>
    <property type="match status" value="1"/>
</dbReference>